<evidence type="ECO:0000313" key="3">
    <source>
        <dbReference type="Proteomes" id="UP000595140"/>
    </source>
</evidence>
<dbReference type="OrthoDB" id="1935456at2759"/>
<dbReference type="AlphaFoldDB" id="A0A484KPW9"/>
<organism evidence="2 3">
    <name type="scientific">Cuscuta campestris</name>
    <dbReference type="NCBI Taxonomy" id="132261"/>
    <lineage>
        <taxon>Eukaryota</taxon>
        <taxon>Viridiplantae</taxon>
        <taxon>Streptophyta</taxon>
        <taxon>Embryophyta</taxon>
        <taxon>Tracheophyta</taxon>
        <taxon>Spermatophyta</taxon>
        <taxon>Magnoliopsida</taxon>
        <taxon>eudicotyledons</taxon>
        <taxon>Gunneridae</taxon>
        <taxon>Pentapetalae</taxon>
        <taxon>asterids</taxon>
        <taxon>lamiids</taxon>
        <taxon>Solanales</taxon>
        <taxon>Convolvulaceae</taxon>
        <taxon>Cuscuteae</taxon>
        <taxon>Cuscuta</taxon>
        <taxon>Cuscuta subgen. Grammica</taxon>
        <taxon>Cuscuta sect. Cleistogrammica</taxon>
    </lineage>
</organism>
<evidence type="ECO:0008006" key="4">
    <source>
        <dbReference type="Google" id="ProtNLM"/>
    </source>
</evidence>
<dbReference type="EMBL" id="OOIL02000450">
    <property type="protein sequence ID" value="VFQ65197.1"/>
    <property type="molecule type" value="Genomic_DNA"/>
</dbReference>
<name>A0A484KPW9_9ASTE</name>
<protein>
    <recommendedName>
        <fullName evidence="4">Helitron helicase-like domain-containing protein</fullName>
    </recommendedName>
</protein>
<evidence type="ECO:0000256" key="1">
    <source>
        <dbReference type="SAM" id="MobiDB-lite"/>
    </source>
</evidence>
<dbReference type="PANTHER" id="PTHR10492">
    <property type="match status" value="1"/>
</dbReference>
<gene>
    <name evidence="2" type="ORF">CCAM_LOCUS6973</name>
</gene>
<sequence>MGPDRVTVAVTQSKSDDAHNEVRDETEKYYDCRYVSACEASWRILSFDIHHRWPAVLRLNFHLPGQKFVTFKEQQKLKDVSRQNLYKPSMFEAWMIANSKYKAGENLTYAEFPGHFVFNNKEREWHPRKQRPSIGRLQYMPAGTRELYYLRILLTVQRGCTSYESLKTVNNVLYNTFEEACDAKEFIEGIKEAAELGSGNQLRKLFVTLLVTNTMSRPQIVWEKSWERLVDGILFDRRRLFRNQGISNVK</sequence>
<feature type="region of interest" description="Disordered" evidence="1">
    <location>
        <begin position="1"/>
        <end position="20"/>
    </location>
</feature>
<dbReference type="Proteomes" id="UP000595140">
    <property type="component" value="Unassembled WGS sequence"/>
</dbReference>
<keyword evidence="3" id="KW-1185">Reference proteome</keyword>
<dbReference type="PANTHER" id="PTHR10492:SF74">
    <property type="entry name" value="ATP-DEPENDENT DNA HELICASE"/>
    <property type="match status" value="1"/>
</dbReference>
<accession>A0A484KPW9</accession>
<evidence type="ECO:0000313" key="2">
    <source>
        <dbReference type="EMBL" id="VFQ65197.1"/>
    </source>
</evidence>
<proteinExistence type="predicted"/>
<reference evidence="2 3" key="1">
    <citation type="submission" date="2018-04" db="EMBL/GenBank/DDBJ databases">
        <authorList>
            <person name="Vogel A."/>
        </authorList>
    </citation>
    <scope>NUCLEOTIDE SEQUENCE [LARGE SCALE GENOMIC DNA]</scope>
</reference>